<evidence type="ECO:0000313" key="3">
    <source>
        <dbReference type="Proteomes" id="UP000032180"/>
    </source>
</evidence>
<dbReference type="Gramene" id="LPERR07G08980.1">
    <property type="protein sequence ID" value="LPERR07G08980.1"/>
    <property type="gene ID" value="LPERR07G08980"/>
</dbReference>
<dbReference type="Pfam" id="PF08387">
    <property type="entry name" value="FBD"/>
    <property type="match status" value="1"/>
</dbReference>
<dbReference type="EnsemblPlants" id="LPERR07G08980.1">
    <property type="protein sequence ID" value="LPERR07G08980.1"/>
    <property type="gene ID" value="LPERR07G08980"/>
</dbReference>
<dbReference type="PANTHER" id="PTHR32141">
    <property type="match status" value="1"/>
</dbReference>
<organism evidence="2 3">
    <name type="scientific">Leersia perrieri</name>
    <dbReference type="NCBI Taxonomy" id="77586"/>
    <lineage>
        <taxon>Eukaryota</taxon>
        <taxon>Viridiplantae</taxon>
        <taxon>Streptophyta</taxon>
        <taxon>Embryophyta</taxon>
        <taxon>Tracheophyta</taxon>
        <taxon>Spermatophyta</taxon>
        <taxon>Magnoliopsida</taxon>
        <taxon>Liliopsida</taxon>
        <taxon>Poales</taxon>
        <taxon>Poaceae</taxon>
        <taxon>BOP clade</taxon>
        <taxon>Oryzoideae</taxon>
        <taxon>Oryzeae</taxon>
        <taxon>Oryzinae</taxon>
        <taxon>Leersia</taxon>
    </lineage>
</organism>
<dbReference type="Pfam" id="PF24758">
    <property type="entry name" value="LRR_At5g56370"/>
    <property type="match status" value="1"/>
</dbReference>
<accession>A0A0D9WXQ7</accession>
<dbReference type="InterPro" id="IPR006566">
    <property type="entry name" value="FBD"/>
</dbReference>
<reference evidence="2 3" key="1">
    <citation type="submission" date="2012-08" db="EMBL/GenBank/DDBJ databases">
        <title>Oryza genome evolution.</title>
        <authorList>
            <person name="Wing R.A."/>
        </authorList>
    </citation>
    <scope>NUCLEOTIDE SEQUENCE</scope>
</reference>
<dbReference type="InterPro" id="IPR055302">
    <property type="entry name" value="F-box_dom-containing"/>
</dbReference>
<protein>
    <recommendedName>
        <fullName evidence="1">FBD domain-containing protein</fullName>
    </recommendedName>
</protein>
<keyword evidence="3" id="KW-1185">Reference proteome</keyword>
<dbReference type="HOGENOM" id="CLU_947849_0_0_1"/>
<name>A0A0D9WXQ7_9ORYZ</name>
<dbReference type="PANTHER" id="PTHR32141:SF182">
    <property type="entry name" value="F-BOX DOMAIN-CONTAINING PROTEIN"/>
    <property type="match status" value="1"/>
</dbReference>
<sequence length="294" mass="33254">MVGLRPSILSREISSWCARGHYRRHGAIHIKVWGFSCCLPVPGTIHIYGNYLRTLENFGFSTGDCFRPGGAMLQEVVIEDAPCLERLLPLYGPATIRVINATLELSDGISELHLGTTIFQKMTAINLTTSVRTVKILVLDSDGPDLGAVVDFLKCFPCLERLYVASHPYKAIKNTGRYDPLHPIECVELHLKKVVVRNYGGKRQDVDFAKFFVLNAKVLREMEFGSSSNRNQKWLASQHKRLQLEKKASQDAQFTFKTTFRSDFTMNKPLVDNSVCCNNAKTWQEDQNSCNTYQ</sequence>
<reference evidence="3" key="2">
    <citation type="submission" date="2013-12" db="EMBL/GenBank/DDBJ databases">
        <authorList>
            <person name="Yu Y."/>
            <person name="Lee S."/>
            <person name="de Baynast K."/>
            <person name="Wissotski M."/>
            <person name="Liu L."/>
            <person name="Talag J."/>
            <person name="Goicoechea J."/>
            <person name="Angelova A."/>
            <person name="Jetty R."/>
            <person name="Kudrna D."/>
            <person name="Golser W."/>
            <person name="Rivera L."/>
            <person name="Zhang J."/>
            <person name="Wing R."/>
        </authorList>
    </citation>
    <scope>NUCLEOTIDE SEQUENCE</scope>
</reference>
<dbReference type="Proteomes" id="UP000032180">
    <property type="component" value="Chromosome 7"/>
</dbReference>
<dbReference type="eggNOG" id="ENOG502SXR2">
    <property type="taxonomic scope" value="Eukaryota"/>
</dbReference>
<dbReference type="AlphaFoldDB" id="A0A0D9WXQ7"/>
<feature type="domain" description="FBD" evidence="1">
    <location>
        <begin position="185"/>
        <end position="257"/>
    </location>
</feature>
<dbReference type="SMART" id="SM00579">
    <property type="entry name" value="FBD"/>
    <property type="match status" value="1"/>
</dbReference>
<proteinExistence type="predicted"/>
<evidence type="ECO:0000313" key="2">
    <source>
        <dbReference type="EnsemblPlants" id="LPERR07G08980.1"/>
    </source>
</evidence>
<dbReference type="InterPro" id="IPR055411">
    <property type="entry name" value="LRR_FXL15/At3g58940/PEG3-like"/>
</dbReference>
<evidence type="ECO:0000259" key="1">
    <source>
        <dbReference type="SMART" id="SM00579"/>
    </source>
</evidence>
<reference evidence="2" key="3">
    <citation type="submission" date="2015-04" db="UniProtKB">
        <authorList>
            <consortium name="EnsemblPlants"/>
        </authorList>
    </citation>
    <scope>IDENTIFICATION</scope>
</reference>
<dbReference type="STRING" id="77586.A0A0D9WXQ7"/>